<name>A0ABU6T4E1_9FABA</name>
<evidence type="ECO:0000256" key="1">
    <source>
        <dbReference type="SAM" id="Coils"/>
    </source>
</evidence>
<organism evidence="2 3">
    <name type="scientific">Stylosanthes scabra</name>
    <dbReference type="NCBI Taxonomy" id="79078"/>
    <lineage>
        <taxon>Eukaryota</taxon>
        <taxon>Viridiplantae</taxon>
        <taxon>Streptophyta</taxon>
        <taxon>Embryophyta</taxon>
        <taxon>Tracheophyta</taxon>
        <taxon>Spermatophyta</taxon>
        <taxon>Magnoliopsida</taxon>
        <taxon>eudicotyledons</taxon>
        <taxon>Gunneridae</taxon>
        <taxon>Pentapetalae</taxon>
        <taxon>rosids</taxon>
        <taxon>fabids</taxon>
        <taxon>Fabales</taxon>
        <taxon>Fabaceae</taxon>
        <taxon>Papilionoideae</taxon>
        <taxon>50 kb inversion clade</taxon>
        <taxon>dalbergioids sensu lato</taxon>
        <taxon>Dalbergieae</taxon>
        <taxon>Pterocarpus clade</taxon>
        <taxon>Stylosanthes</taxon>
    </lineage>
</organism>
<feature type="coiled-coil region" evidence="1">
    <location>
        <begin position="17"/>
        <end position="99"/>
    </location>
</feature>
<sequence>MHVQVAPFMCISRRLEIQTLEEEASQKSKKADSLQKSVELERKLKFATKQITLKEKNIGLLKDESEELKSKVAKLSKDKKDLESRVVELCGEKKEAEMSKKNHGFEMFTAAWDRAKAQAKLFVPCVKFDKMDPVKVIYKGELVDDDQIPVEGNASDDHNPAE</sequence>
<dbReference type="EMBL" id="JASCZI010090632">
    <property type="protein sequence ID" value="MED6143380.1"/>
    <property type="molecule type" value="Genomic_DNA"/>
</dbReference>
<evidence type="ECO:0000313" key="3">
    <source>
        <dbReference type="Proteomes" id="UP001341840"/>
    </source>
</evidence>
<proteinExistence type="predicted"/>
<keyword evidence="3" id="KW-1185">Reference proteome</keyword>
<comment type="caution">
    <text evidence="2">The sequence shown here is derived from an EMBL/GenBank/DDBJ whole genome shotgun (WGS) entry which is preliminary data.</text>
</comment>
<dbReference type="Proteomes" id="UP001341840">
    <property type="component" value="Unassembled WGS sequence"/>
</dbReference>
<keyword evidence="1" id="KW-0175">Coiled coil</keyword>
<reference evidence="2 3" key="1">
    <citation type="journal article" date="2023" name="Plants (Basel)">
        <title>Bridging the Gap: Combining Genomics and Transcriptomics Approaches to Understand Stylosanthes scabra, an Orphan Legume from the Brazilian Caatinga.</title>
        <authorList>
            <person name="Ferreira-Neto J.R.C."/>
            <person name="da Silva M.D."/>
            <person name="Binneck E."/>
            <person name="de Melo N.F."/>
            <person name="da Silva R.H."/>
            <person name="de Melo A.L.T.M."/>
            <person name="Pandolfi V."/>
            <person name="Bustamante F.O."/>
            <person name="Brasileiro-Vidal A.C."/>
            <person name="Benko-Iseppon A.M."/>
        </authorList>
    </citation>
    <scope>NUCLEOTIDE SEQUENCE [LARGE SCALE GENOMIC DNA]</scope>
    <source>
        <tissue evidence="2">Leaves</tissue>
    </source>
</reference>
<accession>A0ABU6T4E1</accession>
<protein>
    <submittedName>
        <fullName evidence="2">Uncharacterized protein</fullName>
    </submittedName>
</protein>
<evidence type="ECO:0000313" key="2">
    <source>
        <dbReference type="EMBL" id="MED6143380.1"/>
    </source>
</evidence>
<gene>
    <name evidence="2" type="ORF">PIB30_005652</name>
</gene>